<dbReference type="PROSITE" id="PS51257">
    <property type="entry name" value="PROKAR_LIPOPROTEIN"/>
    <property type="match status" value="1"/>
</dbReference>
<dbReference type="OrthoDB" id="5294920at2759"/>
<name>A0A5M8PDW0_9LECA</name>
<evidence type="ECO:0000256" key="1">
    <source>
        <dbReference type="SAM" id="SignalP"/>
    </source>
</evidence>
<evidence type="ECO:0000313" key="3">
    <source>
        <dbReference type="Proteomes" id="UP000324767"/>
    </source>
</evidence>
<keyword evidence="1" id="KW-0732">Signal</keyword>
<gene>
    <name evidence="2" type="ORF">FRX48_09220</name>
</gene>
<feature type="signal peptide" evidence="1">
    <location>
        <begin position="1"/>
        <end position="21"/>
    </location>
</feature>
<accession>A0A5M8PDW0</accession>
<evidence type="ECO:0000313" key="2">
    <source>
        <dbReference type="EMBL" id="KAA6406922.1"/>
    </source>
</evidence>
<proteinExistence type="predicted"/>
<protein>
    <submittedName>
        <fullName evidence="2">Uncharacterized protein</fullName>
    </submittedName>
</protein>
<dbReference type="Proteomes" id="UP000324767">
    <property type="component" value="Unassembled WGS sequence"/>
</dbReference>
<dbReference type="AlphaFoldDB" id="A0A5M8PDW0"/>
<organism evidence="2 3">
    <name type="scientific">Lasallia pustulata</name>
    <dbReference type="NCBI Taxonomy" id="136370"/>
    <lineage>
        <taxon>Eukaryota</taxon>
        <taxon>Fungi</taxon>
        <taxon>Dikarya</taxon>
        <taxon>Ascomycota</taxon>
        <taxon>Pezizomycotina</taxon>
        <taxon>Lecanoromycetes</taxon>
        <taxon>OSLEUM clade</taxon>
        <taxon>Umbilicariomycetidae</taxon>
        <taxon>Umbilicariales</taxon>
        <taxon>Umbilicariaceae</taxon>
        <taxon>Lasallia</taxon>
    </lineage>
</organism>
<sequence length="188" mass="19935">MRASSLSLVMTLASCITLSLAAPATLDVTSSSRTRRQVCQNAPATVAGTLLPHRALSTTLSPAPISPRSNNIVWCAPGTQTYITLQMVKSLPSSPVVDLLHESYDTVLDHIQKFGDGVLTGGLFQWVTTRGYVLQAWSSNNHQTTWGTLGAAVTALLNYMTAKNLYGAVVFYIFDGANEVGGGTLGST</sequence>
<feature type="chain" id="PRO_5024322494" evidence="1">
    <location>
        <begin position="22"/>
        <end position="188"/>
    </location>
</feature>
<dbReference type="EMBL" id="VXIT01000021">
    <property type="protein sequence ID" value="KAA6406922.1"/>
    <property type="molecule type" value="Genomic_DNA"/>
</dbReference>
<comment type="caution">
    <text evidence="2">The sequence shown here is derived from an EMBL/GenBank/DDBJ whole genome shotgun (WGS) entry which is preliminary data.</text>
</comment>
<reference evidence="2 3" key="1">
    <citation type="submission" date="2019-09" db="EMBL/GenBank/DDBJ databases">
        <title>The hologenome of the rock-dwelling lichen Lasallia pustulata.</title>
        <authorList>
            <person name="Greshake Tzovaras B."/>
            <person name="Segers F."/>
            <person name="Bicker A."/>
            <person name="Dal Grande F."/>
            <person name="Otte J."/>
            <person name="Hankeln T."/>
            <person name="Schmitt I."/>
            <person name="Ebersberger I."/>
        </authorList>
    </citation>
    <scope>NUCLEOTIDE SEQUENCE [LARGE SCALE GENOMIC DNA]</scope>
    <source>
        <strain evidence="2">A1-1</strain>
    </source>
</reference>